<proteinExistence type="predicted"/>
<protein>
    <recommendedName>
        <fullName evidence="1 2">EGF-like domain-containing protein</fullName>
    </recommendedName>
</protein>
<comment type="caution">
    <text evidence="3">The sequence shown here is derived from an EMBL/GenBank/DDBJ whole genome shotgun (WGS) entry which is preliminary data.</text>
</comment>
<dbReference type="OrthoDB" id="55233at2759"/>
<evidence type="ECO:0000259" key="1">
    <source>
        <dbReference type="PROSITE" id="PS00022"/>
    </source>
</evidence>
<dbReference type="InterPro" id="IPR000742">
    <property type="entry name" value="EGF"/>
</dbReference>
<sequence length="465" mass="49562">MAFTSDLKFNNQKGLCILAEQYVLASAKLPTIRTLLQKIMWALGWRDGEKYNFASLLSGEPAETWMDETVSDQAGGGNMPSSTSAVGWLSQGWLFSRDVGLSVVKVGISSSGAERVSAASFPGSQKSAAADGAAAAACSSANTERQQAAGEDSPEPPRRRACVGFGLVLVLVMNAAYVALSSAAAARKSGEVCFSDETRRLGGSRGRSYSGTADESTAAVRVRYSDGGMQQWDVQPGQVRVRDCQATAAVETPGHNAHEAESCTTDPSVPAGTWDIFNTERACCSTNYPYSDVCGALTKVKSEPPTKYPTISAPDDDDLEIVRTETTFPTMTYNPSASSIPTGSPTLRPTNDRYQAYAQCPEVPSLHCKNGSVCEDGVATFGKLHDHLGLQTHESGFYCKCLPGYIGHECTIQVDDCKGKKRYNPSNPTGALHSCYHGSTCRTSDSGSYCDCNSLNKSSDPIDTK</sequence>
<reference evidence="3 4" key="1">
    <citation type="journal article" date="2012" name="Genome Biol.">
        <title>Genome and low-iron response of an oceanic diatom adapted to chronic iron limitation.</title>
        <authorList>
            <person name="Lommer M."/>
            <person name="Specht M."/>
            <person name="Roy A.S."/>
            <person name="Kraemer L."/>
            <person name="Andreson R."/>
            <person name="Gutowska M.A."/>
            <person name="Wolf J."/>
            <person name="Bergner S.V."/>
            <person name="Schilhabel M.B."/>
            <person name="Klostermeier U.C."/>
            <person name="Beiko R.G."/>
            <person name="Rosenstiel P."/>
            <person name="Hippler M."/>
            <person name="Laroche J."/>
        </authorList>
    </citation>
    <scope>NUCLEOTIDE SEQUENCE [LARGE SCALE GENOMIC DNA]</scope>
    <source>
        <strain evidence="3 4">CCMP1005</strain>
    </source>
</reference>
<dbReference type="PROSITE" id="PS01186">
    <property type="entry name" value="EGF_2"/>
    <property type="match status" value="1"/>
</dbReference>
<feature type="domain" description="EGF-like" evidence="1 2">
    <location>
        <begin position="399"/>
        <end position="410"/>
    </location>
</feature>
<accession>K0R662</accession>
<dbReference type="Proteomes" id="UP000266841">
    <property type="component" value="Unassembled WGS sequence"/>
</dbReference>
<dbReference type="AlphaFoldDB" id="K0R662"/>
<evidence type="ECO:0000313" key="3">
    <source>
        <dbReference type="EMBL" id="EJK48803.1"/>
    </source>
</evidence>
<gene>
    <name evidence="3" type="ORF">THAOC_32369</name>
</gene>
<keyword evidence="4" id="KW-1185">Reference proteome</keyword>
<dbReference type="EMBL" id="AGNL01045397">
    <property type="protein sequence ID" value="EJK48803.1"/>
    <property type="molecule type" value="Genomic_DNA"/>
</dbReference>
<dbReference type="PROSITE" id="PS00022">
    <property type="entry name" value="EGF_1"/>
    <property type="match status" value="1"/>
</dbReference>
<dbReference type="Gene3D" id="2.10.25.10">
    <property type="entry name" value="Laminin"/>
    <property type="match status" value="1"/>
</dbReference>
<evidence type="ECO:0000313" key="4">
    <source>
        <dbReference type="Proteomes" id="UP000266841"/>
    </source>
</evidence>
<organism evidence="3 4">
    <name type="scientific">Thalassiosira oceanica</name>
    <name type="common">Marine diatom</name>
    <dbReference type="NCBI Taxonomy" id="159749"/>
    <lineage>
        <taxon>Eukaryota</taxon>
        <taxon>Sar</taxon>
        <taxon>Stramenopiles</taxon>
        <taxon>Ochrophyta</taxon>
        <taxon>Bacillariophyta</taxon>
        <taxon>Coscinodiscophyceae</taxon>
        <taxon>Thalassiosirophycidae</taxon>
        <taxon>Thalassiosirales</taxon>
        <taxon>Thalassiosiraceae</taxon>
        <taxon>Thalassiosira</taxon>
    </lineage>
</organism>
<name>K0R662_THAOC</name>
<evidence type="ECO:0000259" key="2">
    <source>
        <dbReference type="PROSITE" id="PS01186"/>
    </source>
</evidence>
<dbReference type="CDD" id="cd00054">
    <property type="entry name" value="EGF_CA"/>
    <property type="match status" value="1"/>
</dbReference>